<gene>
    <name evidence="2" type="ORF">OIDMADRAFT_104894</name>
</gene>
<dbReference type="PANTHER" id="PTHR34755:SF4">
    <property type="entry name" value="F-BOX DOMAIN-CONTAINING PROTEIN"/>
    <property type="match status" value="1"/>
</dbReference>
<protein>
    <submittedName>
        <fullName evidence="2">Uncharacterized protein</fullName>
    </submittedName>
</protein>
<accession>A0A0C3DAQ7</accession>
<dbReference type="EMBL" id="KN832879">
    <property type="protein sequence ID" value="KIM99012.1"/>
    <property type="molecule type" value="Genomic_DNA"/>
</dbReference>
<evidence type="ECO:0000256" key="1">
    <source>
        <dbReference type="SAM" id="MobiDB-lite"/>
    </source>
</evidence>
<feature type="compositionally biased region" description="Low complexity" evidence="1">
    <location>
        <begin position="539"/>
        <end position="556"/>
    </location>
</feature>
<feature type="region of interest" description="Disordered" evidence="1">
    <location>
        <begin position="1"/>
        <end position="44"/>
    </location>
</feature>
<name>A0A0C3DAQ7_OIDMZ</name>
<feature type="region of interest" description="Disordered" evidence="1">
    <location>
        <begin position="493"/>
        <end position="624"/>
    </location>
</feature>
<dbReference type="STRING" id="913774.A0A0C3DAQ7"/>
<reference evidence="3" key="2">
    <citation type="submission" date="2015-01" db="EMBL/GenBank/DDBJ databases">
        <title>Evolutionary Origins and Diversification of the Mycorrhizal Mutualists.</title>
        <authorList>
            <consortium name="DOE Joint Genome Institute"/>
            <consortium name="Mycorrhizal Genomics Consortium"/>
            <person name="Kohler A."/>
            <person name="Kuo A."/>
            <person name="Nagy L.G."/>
            <person name="Floudas D."/>
            <person name="Copeland A."/>
            <person name="Barry K.W."/>
            <person name="Cichocki N."/>
            <person name="Veneault-Fourrey C."/>
            <person name="LaButti K."/>
            <person name="Lindquist E.A."/>
            <person name="Lipzen A."/>
            <person name="Lundell T."/>
            <person name="Morin E."/>
            <person name="Murat C."/>
            <person name="Riley R."/>
            <person name="Ohm R."/>
            <person name="Sun H."/>
            <person name="Tunlid A."/>
            <person name="Henrissat B."/>
            <person name="Grigoriev I.V."/>
            <person name="Hibbett D.S."/>
            <person name="Martin F."/>
        </authorList>
    </citation>
    <scope>NUCLEOTIDE SEQUENCE [LARGE SCALE GENOMIC DNA]</scope>
    <source>
        <strain evidence="3">Zn</strain>
    </source>
</reference>
<dbReference type="InterPro" id="IPR052109">
    <property type="entry name" value="SRRM_Domain-Containing"/>
</dbReference>
<proteinExistence type="predicted"/>
<sequence length="674" mass="76779">MASRSRRALRTPPRSSRTRPRVSLGAGRDRTPKRRAQYKQSSSATASSESIDIITTNGVIPPWQSLPYHVFVQIFQYASYPLYDDHTFQPLPSGSWLLKVARLCRAFAEPAFTVLYTSPPLVPMEKAHMLVDLLKMDPTALAFKYRHKVQSLRIDVGQVAAYSLPGSGHLDLFSFVKDLPRLQDLEFYHQKDMSPYRYIHDSIKWTYPESLFDALEYVDPAADPQRGDKMSVCKLSSWRWSSRLAGKKYPIESIRDMHLKPSFANLRKIAFVNYQIPAMRKGEEIVPEHEKILADALLVLENLEHLIFESSTLVNEKLLPLLPRHLRAIELINCWELTAEQFGPFLLTHGSQLRCLTLNHNQSLSMSFLPQLGVASPELQVFKMNLTYFNDFMTHRGTEPEFEELLHHGEVPVWPKTLQTIELTQLRKWDAEAAEMFFQSLLDRADALPDLRILIIQAILNIGWRDRATFRDKWVGSLERVFKRVSDPPRRHISIESMPRVDTSHSSQDDLNTSPQNPALAIDPSQSKDHDTATRRSARTSTRDALTGRYAESPDSSADESEPRKASQPSRRSQIRQSGISRELAILKQTAGMDSPRQANTSSSDSDSASLVRRDREKGNAKQAIQGMCEIVDIRIDNLRPRETQATEADFLDEEIPGDADWNGEDVVEEGYAW</sequence>
<dbReference type="InParanoid" id="A0A0C3DAQ7"/>
<dbReference type="SUPFAM" id="SSF52047">
    <property type="entry name" value="RNI-like"/>
    <property type="match status" value="1"/>
</dbReference>
<dbReference type="AlphaFoldDB" id="A0A0C3DAQ7"/>
<keyword evidence="3" id="KW-1185">Reference proteome</keyword>
<dbReference type="OrthoDB" id="5395390at2759"/>
<reference evidence="2 3" key="1">
    <citation type="submission" date="2014-04" db="EMBL/GenBank/DDBJ databases">
        <authorList>
            <consortium name="DOE Joint Genome Institute"/>
            <person name="Kuo A."/>
            <person name="Martino E."/>
            <person name="Perotto S."/>
            <person name="Kohler A."/>
            <person name="Nagy L.G."/>
            <person name="Floudas D."/>
            <person name="Copeland A."/>
            <person name="Barry K.W."/>
            <person name="Cichocki N."/>
            <person name="Veneault-Fourrey C."/>
            <person name="LaButti K."/>
            <person name="Lindquist E.A."/>
            <person name="Lipzen A."/>
            <person name="Lundell T."/>
            <person name="Morin E."/>
            <person name="Murat C."/>
            <person name="Sun H."/>
            <person name="Tunlid A."/>
            <person name="Henrissat B."/>
            <person name="Grigoriev I.V."/>
            <person name="Hibbett D.S."/>
            <person name="Martin F."/>
            <person name="Nordberg H.P."/>
            <person name="Cantor M.N."/>
            <person name="Hua S.X."/>
        </authorList>
    </citation>
    <scope>NUCLEOTIDE SEQUENCE [LARGE SCALE GENOMIC DNA]</scope>
    <source>
        <strain evidence="2 3">Zn</strain>
    </source>
</reference>
<organism evidence="2 3">
    <name type="scientific">Oidiodendron maius (strain Zn)</name>
    <dbReference type="NCBI Taxonomy" id="913774"/>
    <lineage>
        <taxon>Eukaryota</taxon>
        <taxon>Fungi</taxon>
        <taxon>Dikarya</taxon>
        <taxon>Ascomycota</taxon>
        <taxon>Pezizomycotina</taxon>
        <taxon>Leotiomycetes</taxon>
        <taxon>Leotiomycetes incertae sedis</taxon>
        <taxon>Myxotrichaceae</taxon>
        <taxon>Oidiodendron</taxon>
    </lineage>
</organism>
<feature type="compositionally biased region" description="Polar residues" evidence="1">
    <location>
        <begin position="504"/>
        <end position="517"/>
    </location>
</feature>
<dbReference type="HOGENOM" id="CLU_019222_0_0_1"/>
<dbReference type="PANTHER" id="PTHR34755">
    <property type="entry name" value="SERINE/ARGININE REPETITIVE MATRIX PROTEIN 3-RELATED"/>
    <property type="match status" value="1"/>
</dbReference>
<dbReference type="Proteomes" id="UP000054321">
    <property type="component" value="Unassembled WGS sequence"/>
</dbReference>
<feature type="compositionally biased region" description="Low complexity" evidence="1">
    <location>
        <begin position="567"/>
        <end position="582"/>
    </location>
</feature>
<evidence type="ECO:0000313" key="2">
    <source>
        <dbReference type="EMBL" id="KIM99012.1"/>
    </source>
</evidence>
<evidence type="ECO:0000313" key="3">
    <source>
        <dbReference type="Proteomes" id="UP000054321"/>
    </source>
</evidence>